<sequence length="94" mass="10915">MAGQAGPFSRIQKPIPPLQGSFPLDHDGMCKMEMLNYVMCLNKKENLSHECRDLSRVYLQCRMDNGLMERDDWRNLGFHNDPQDKGKEDSSNRK</sequence>
<dbReference type="Proteomes" id="UP000274756">
    <property type="component" value="Unassembled WGS sequence"/>
</dbReference>
<dbReference type="InterPro" id="IPR051383">
    <property type="entry name" value="COX19"/>
</dbReference>
<dbReference type="WBParaSite" id="DME_0000592901-mRNA-1">
    <property type="protein sequence ID" value="DME_0000592901-mRNA-1"/>
    <property type="gene ID" value="DME_0000592901"/>
</dbReference>
<evidence type="ECO:0000313" key="8">
    <source>
        <dbReference type="Proteomes" id="UP000274756"/>
    </source>
</evidence>
<dbReference type="EMBL" id="UYYG01000009">
    <property type="protein sequence ID" value="VDN50895.1"/>
    <property type="molecule type" value="Genomic_DNA"/>
</dbReference>
<dbReference type="STRING" id="318479.A0A0N4UEV4"/>
<dbReference type="GO" id="GO:0033617">
    <property type="term" value="P:mitochondrial respiratory chain complex IV assembly"/>
    <property type="evidence" value="ECO:0007669"/>
    <property type="project" value="TreeGrafter"/>
</dbReference>
<evidence type="ECO:0000256" key="5">
    <source>
        <dbReference type="SAM" id="MobiDB-lite"/>
    </source>
</evidence>
<evidence type="ECO:0000256" key="2">
    <source>
        <dbReference type="ARBA" id="ARBA00022490"/>
    </source>
</evidence>
<evidence type="ECO:0000256" key="4">
    <source>
        <dbReference type="ARBA" id="ARBA00038223"/>
    </source>
</evidence>
<feature type="region of interest" description="Disordered" evidence="5">
    <location>
        <begin position="1"/>
        <end position="20"/>
    </location>
</feature>
<reference evidence="9" key="1">
    <citation type="submission" date="2017-02" db="UniProtKB">
        <authorList>
            <consortium name="WormBaseParasite"/>
        </authorList>
    </citation>
    <scope>IDENTIFICATION</scope>
</reference>
<comment type="subcellular location">
    <subcellularLocation>
        <location evidence="1">Cytoplasm</location>
    </subcellularLocation>
</comment>
<keyword evidence="2" id="KW-0963">Cytoplasm</keyword>
<dbReference type="PROSITE" id="PS51808">
    <property type="entry name" value="CHCH"/>
    <property type="match status" value="1"/>
</dbReference>
<dbReference type="PANTHER" id="PTHR21107">
    <property type="entry name" value="CYTOCHROME C OXIDASE ASSEMBLY PROTEIN COX19"/>
    <property type="match status" value="1"/>
</dbReference>
<evidence type="ECO:0000256" key="3">
    <source>
        <dbReference type="ARBA" id="ARBA00023157"/>
    </source>
</evidence>
<dbReference type="Proteomes" id="UP000038040">
    <property type="component" value="Unplaced"/>
</dbReference>
<evidence type="ECO:0000313" key="6">
    <source>
        <dbReference type="EMBL" id="VDN50895.1"/>
    </source>
</evidence>
<proteinExistence type="inferred from homology"/>
<dbReference type="AlphaFoldDB" id="A0A0N4UEV4"/>
<feature type="region of interest" description="Disordered" evidence="5">
    <location>
        <begin position="72"/>
        <end position="94"/>
    </location>
</feature>
<dbReference type="OrthoDB" id="268594at2759"/>
<name>A0A0N4UEV4_DRAME</name>
<gene>
    <name evidence="6" type="ORF">DME_LOCUS868</name>
</gene>
<comment type="similarity">
    <text evidence="4">Belongs to the COX19 family.</text>
</comment>
<evidence type="ECO:0000313" key="7">
    <source>
        <dbReference type="Proteomes" id="UP000038040"/>
    </source>
</evidence>
<protein>
    <submittedName>
        <fullName evidence="9">CHCH domain-containing protein</fullName>
    </submittedName>
</protein>
<reference evidence="6 8" key="2">
    <citation type="submission" date="2018-11" db="EMBL/GenBank/DDBJ databases">
        <authorList>
            <consortium name="Pathogen Informatics"/>
        </authorList>
    </citation>
    <scope>NUCLEOTIDE SEQUENCE [LARGE SCALE GENOMIC DNA]</scope>
</reference>
<accession>A0A0N4UEV4</accession>
<keyword evidence="8" id="KW-1185">Reference proteome</keyword>
<dbReference type="PANTHER" id="PTHR21107:SF2">
    <property type="entry name" value="CYTOCHROME C OXIDASE ASSEMBLY PROTEIN COX19"/>
    <property type="match status" value="1"/>
</dbReference>
<evidence type="ECO:0000256" key="1">
    <source>
        <dbReference type="ARBA" id="ARBA00004496"/>
    </source>
</evidence>
<dbReference type="GO" id="GO:0005758">
    <property type="term" value="C:mitochondrial intermembrane space"/>
    <property type="evidence" value="ECO:0007669"/>
    <property type="project" value="TreeGrafter"/>
</dbReference>
<keyword evidence="3" id="KW-1015">Disulfide bond</keyword>
<feature type="compositionally biased region" description="Basic and acidic residues" evidence="5">
    <location>
        <begin position="81"/>
        <end position="94"/>
    </location>
</feature>
<organism evidence="7 9">
    <name type="scientific">Dracunculus medinensis</name>
    <name type="common">Guinea worm</name>
    <dbReference type="NCBI Taxonomy" id="318479"/>
    <lineage>
        <taxon>Eukaryota</taxon>
        <taxon>Metazoa</taxon>
        <taxon>Ecdysozoa</taxon>
        <taxon>Nematoda</taxon>
        <taxon>Chromadorea</taxon>
        <taxon>Rhabditida</taxon>
        <taxon>Spirurina</taxon>
        <taxon>Dracunculoidea</taxon>
        <taxon>Dracunculidae</taxon>
        <taxon>Dracunculus</taxon>
    </lineage>
</organism>
<evidence type="ECO:0000313" key="9">
    <source>
        <dbReference type="WBParaSite" id="DME_0000592901-mRNA-1"/>
    </source>
</evidence>